<gene>
    <name evidence="1" type="ORF">GC098_09750</name>
</gene>
<organism evidence="1 2">
    <name type="scientific">Paenibacillus phytorum</name>
    <dbReference type="NCBI Taxonomy" id="2654977"/>
    <lineage>
        <taxon>Bacteria</taxon>
        <taxon>Bacillati</taxon>
        <taxon>Bacillota</taxon>
        <taxon>Bacilli</taxon>
        <taxon>Bacillales</taxon>
        <taxon>Paenibacillaceae</taxon>
        <taxon>Paenibacillus</taxon>
    </lineage>
</organism>
<name>A0ABX1XV42_9BACL</name>
<sequence length="74" mass="8459">MAKKLDSHTLNLIKEALSKMDVNYKKINIDLESGDITEDPRSMNIQDLLALGKGISNERAKEWAKDVEEARNDW</sequence>
<reference evidence="1 2" key="1">
    <citation type="submission" date="2019-10" db="EMBL/GenBank/DDBJ databases">
        <title>Description of Paenibacillus terrestris sp. nov.</title>
        <authorList>
            <person name="Carlier A."/>
            <person name="Qi S."/>
        </authorList>
    </citation>
    <scope>NUCLEOTIDE SEQUENCE [LARGE SCALE GENOMIC DNA]</scope>
    <source>
        <strain evidence="1 2">LMG 31458</strain>
    </source>
</reference>
<protein>
    <submittedName>
        <fullName evidence="1">Uncharacterized protein</fullName>
    </submittedName>
</protein>
<dbReference type="Proteomes" id="UP000616779">
    <property type="component" value="Unassembled WGS sequence"/>
</dbReference>
<proteinExistence type="predicted"/>
<keyword evidence="2" id="KW-1185">Reference proteome</keyword>
<evidence type="ECO:0000313" key="2">
    <source>
        <dbReference type="Proteomes" id="UP000616779"/>
    </source>
</evidence>
<accession>A0ABX1XV42</accession>
<comment type="caution">
    <text evidence="1">The sequence shown here is derived from an EMBL/GenBank/DDBJ whole genome shotgun (WGS) entry which is preliminary data.</text>
</comment>
<dbReference type="EMBL" id="WHOA01000072">
    <property type="protein sequence ID" value="NOU71705.1"/>
    <property type="molecule type" value="Genomic_DNA"/>
</dbReference>
<dbReference type="RefSeq" id="WP_171643011.1">
    <property type="nucleotide sequence ID" value="NZ_WHOA01000072.1"/>
</dbReference>
<evidence type="ECO:0000313" key="1">
    <source>
        <dbReference type="EMBL" id="NOU71705.1"/>
    </source>
</evidence>